<dbReference type="InterPro" id="IPR016039">
    <property type="entry name" value="Thiolase-like"/>
</dbReference>
<dbReference type="Gene3D" id="3.40.47.10">
    <property type="match status" value="1"/>
</dbReference>
<evidence type="ECO:0008006" key="3">
    <source>
        <dbReference type="Google" id="ProtNLM"/>
    </source>
</evidence>
<gene>
    <name evidence="1" type="ORF">NGB36_10000</name>
</gene>
<evidence type="ECO:0000313" key="1">
    <source>
        <dbReference type="EMBL" id="MCQ4080923.1"/>
    </source>
</evidence>
<organism evidence="1 2">
    <name type="scientific">Streptomyces humicola</name>
    <dbReference type="NCBI Taxonomy" id="2953240"/>
    <lineage>
        <taxon>Bacteria</taxon>
        <taxon>Bacillati</taxon>
        <taxon>Actinomycetota</taxon>
        <taxon>Actinomycetes</taxon>
        <taxon>Kitasatosporales</taxon>
        <taxon>Streptomycetaceae</taxon>
        <taxon>Streptomyces</taxon>
    </lineage>
</organism>
<keyword evidence="2" id="KW-1185">Reference proteome</keyword>
<protein>
    <recommendedName>
        <fullName evidence="3">Beta-ketoacyl synthase N-terminal domain-containing protein</fullName>
    </recommendedName>
</protein>
<proteinExistence type="predicted"/>
<dbReference type="Proteomes" id="UP001057702">
    <property type="component" value="Unassembled WGS sequence"/>
</dbReference>
<sequence>MNGESVGVAGVGVRLPCAADAGQLAARLALRREVRLVHRRFALPGARTAVADGQVGLCSAPAAPGRGRTAGAAAPGGGGEVTHALAAARAALEAAGRGGGAVAGRTATVWATSTAGLEEYAALCSELASAGAGPVSPLRAARSAFTGCATALSVALSLEGPYLNLAGDRDAGAHALFEAARLLVRGEAARAVVGASAGVSGWRLAADRAAAGHSEGAVCLVLGGADTVGNEVARIRPLIRSADVASGSDAALESFLRSCLAAMERPPEMVALSTGAGGGAVAAVVSRVCGVPCHRIEEVAGDLGAAGGAAALAACAAASAEPGLPVRSLVLAVGAGGAAGIEVISAKRGRL</sequence>
<dbReference type="RefSeq" id="WP_255919825.1">
    <property type="nucleotide sequence ID" value="NZ_JANFNG010000005.1"/>
</dbReference>
<name>A0ABT1PTB5_9ACTN</name>
<evidence type="ECO:0000313" key="2">
    <source>
        <dbReference type="Proteomes" id="UP001057702"/>
    </source>
</evidence>
<dbReference type="SUPFAM" id="SSF53901">
    <property type="entry name" value="Thiolase-like"/>
    <property type="match status" value="1"/>
</dbReference>
<reference evidence="1" key="1">
    <citation type="submission" date="2022-06" db="EMBL/GenBank/DDBJ databases">
        <title>Draft genome sequence of Streptomyces sp. RB6PN25 isolated from peat swamp forest in Thailand.</title>
        <authorList>
            <person name="Duangmal K."/>
            <person name="Klaysubun C."/>
        </authorList>
    </citation>
    <scope>NUCLEOTIDE SEQUENCE</scope>
    <source>
        <strain evidence="1">RB6PN25</strain>
    </source>
</reference>
<accession>A0ABT1PTB5</accession>
<comment type="caution">
    <text evidence="1">The sequence shown here is derived from an EMBL/GenBank/DDBJ whole genome shotgun (WGS) entry which is preliminary data.</text>
</comment>
<dbReference type="EMBL" id="JANFNG010000005">
    <property type="protein sequence ID" value="MCQ4080923.1"/>
    <property type="molecule type" value="Genomic_DNA"/>
</dbReference>